<gene>
    <name evidence="1" type="ORF">LTR37_019789</name>
</gene>
<accession>A0ACC3MEZ0</accession>
<dbReference type="Proteomes" id="UP001281147">
    <property type="component" value="Unassembled WGS sequence"/>
</dbReference>
<evidence type="ECO:0000313" key="1">
    <source>
        <dbReference type="EMBL" id="KAK3686470.1"/>
    </source>
</evidence>
<keyword evidence="2" id="KW-1185">Reference proteome</keyword>
<proteinExistence type="predicted"/>
<organism evidence="1 2">
    <name type="scientific">Vermiconidia calcicola</name>
    <dbReference type="NCBI Taxonomy" id="1690605"/>
    <lineage>
        <taxon>Eukaryota</taxon>
        <taxon>Fungi</taxon>
        <taxon>Dikarya</taxon>
        <taxon>Ascomycota</taxon>
        <taxon>Pezizomycotina</taxon>
        <taxon>Dothideomycetes</taxon>
        <taxon>Dothideomycetidae</taxon>
        <taxon>Mycosphaerellales</taxon>
        <taxon>Extremaceae</taxon>
        <taxon>Vermiconidia</taxon>
    </lineage>
</organism>
<name>A0ACC3MEZ0_9PEZI</name>
<protein>
    <submittedName>
        <fullName evidence="1">Uncharacterized protein</fullName>
    </submittedName>
</protein>
<dbReference type="EMBL" id="JAUTXU010000318">
    <property type="protein sequence ID" value="KAK3686470.1"/>
    <property type="molecule type" value="Genomic_DNA"/>
</dbReference>
<reference evidence="1" key="1">
    <citation type="submission" date="2023-07" db="EMBL/GenBank/DDBJ databases">
        <title>Black Yeasts Isolated from many extreme environments.</title>
        <authorList>
            <person name="Coleine C."/>
            <person name="Stajich J.E."/>
            <person name="Selbmann L."/>
        </authorList>
    </citation>
    <scope>NUCLEOTIDE SEQUENCE</scope>
    <source>
        <strain evidence="1">CCFEE 5714</strain>
    </source>
</reference>
<sequence>MAFVTHPKFDANTEGLEVAKAFSAEIRGKTVLVTGVNRGGIGFSTSHAFASQCPAHLIVAGRSKKKIQDSIHALKDGAPDVDFRALVVDLSSQKSVRSAAAEVLSWDNIPSIDIVVNSAGVMCIEERTLSPNGVEMHFATNHIGHWLLTCLIMPKLIKAAKDNPKGATRVVNVTSASPMVSGIRWSDINFDKKNKDLPEAEQPNYEWFKPWGYTDLENKSYLPLDGYNRSKVANVLFGIAANEWLYEKYGILTLAVHPGVIETELGRNFSTEQLESIKAMIDKGIFTYKTLGAGASTSLIAALDPGLRNGVGQTLNGSENWGSYLADCQISNQADPRSVSSGEAEKLWALSETLVGEAFAW</sequence>
<evidence type="ECO:0000313" key="2">
    <source>
        <dbReference type="Proteomes" id="UP001281147"/>
    </source>
</evidence>
<comment type="caution">
    <text evidence="1">The sequence shown here is derived from an EMBL/GenBank/DDBJ whole genome shotgun (WGS) entry which is preliminary data.</text>
</comment>